<organism evidence="8 9">
    <name type="scientific">Somion occarium</name>
    <dbReference type="NCBI Taxonomy" id="3059160"/>
    <lineage>
        <taxon>Eukaryota</taxon>
        <taxon>Fungi</taxon>
        <taxon>Dikarya</taxon>
        <taxon>Basidiomycota</taxon>
        <taxon>Agaricomycotina</taxon>
        <taxon>Agaricomycetes</taxon>
        <taxon>Polyporales</taxon>
        <taxon>Cerrenaceae</taxon>
        <taxon>Somion</taxon>
    </lineage>
</organism>
<keyword evidence="4" id="KW-0498">Mitosis</keyword>
<reference evidence="9" key="1">
    <citation type="submission" date="2024-04" db="EMBL/GenBank/DDBJ databases">
        <authorList>
            <person name="Shaw F."/>
            <person name="Minotto A."/>
        </authorList>
    </citation>
    <scope>NUCLEOTIDE SEQUENCE [LARGE SCALE GENOMIC DNA]</scope>
</reference>
<dbReference type="InterPro" id="IPR037679">
    <property type="entry name" value="Apc5"/>
</dbReference>
<keyword evidence="5" id="KW-0833">Ubl conjugation pathway</keyword>
<evidence type="ECO:0000256" key="5">
    <source>
        <dbReference type="ARBA" id="ARBA00022786"/>
    </source>
</evidence>
<dbReference type="PANTHER" id="PTHR12830">
    <property type="entry name" value="ANAPHASE-PROMOTING COMPLEX SUBUNIT 5"/>
    <property type="match status" value="1"/>
</dbReference>
<accession>A0ABP1DCJ2</accession>
<evidence type="ECO:0000259" key="7">
    <source>
        <dbReference type="Pfam" id="PF12862"/>
    </source>
</evidence>
<evidence type="ECO:0000256" key="6">
    <source>
        <dbReference type="ARBA" id="ARBA00023306"/>
    </source>
</evidence>
<dbReference type="InterPro" id="IPR026000">
    <property type="entry name" value="Apc5_dom"/>
</dbReference>
<proteinExistence type="inferred from homology"/>
<dbReference type="EMBL" id="OZ037946">
    <property type="protein sequence ID" value="CAL1704827.1"/>
    <property type="molecule type" value="Genomic_DNA"/>
</dbReference>
<feature type="domain" description="Anaphase-promoting complex subunit 5" evidence="7">
    <location>
        <begin position="216"/>
        <end position="297"/>
    </location>
</feature>
<name>A0ABP1DCJ2_9APHY</name>
<evidence type="ECO:0000256" key="2">
    <source>
        <dbReference type="ARBA" id="ARBA00016066"/>
    </source>
</evidence>
<keyword evidence="9" id="KW-1185">Reference proteome</keyword>
<evidence type="ECO:0000256" key="1">
    <source>
        <dbReference type="ARBA" id="ARBA00007450"/>
    </source>
</evidence>
<evidence type="ECO:0000313" key="8">
    <source>
        <dbReference type="EMBL" id="CAL1704827.1"/>
    </source>
</evidence>
<dbReference type="Proteomes" id="UP001497453">
    <property type="component" value="Chromosome 3"/>
</dbReference>
<protein>
    <recommendedName>
        <fullName evidence="2">Anaphase-promoting complex subunit 5</fullName>
    </recommendedName>
</protein>
<gene>
    <name evidence="8" type="ORF">GFSPODELE1_LOCUS5157</name>
</gene>
<dbReference type="PANTHER" id="PTHR12830:SF9">
    <property type="entry name" value="ANAPHASE-PROMOTING COMPLEX SUBUNIT 5"/>
    <property type="match status" value="1"/>
</dbReference>
<keyword evidence="6" id="KW-0131">Cell cycle</keyword>
<sequence>MNHGRPLVVNNGRMPNLPPPPPPTTHVLLPHHLQIVRLLTLIFYEYIDRNLPSSFLLHIYRVLLVETMEVRQPATWEQLLAAVEEGPKANTEDCRKLIEDFKSTHTLITSPNKLRTFFQDIALLVIISDEDDDSTPFARRSLFGYFCRRCFLSYLKLSHEALNLLYRDYQDWISGKLNETTLYIKKDLLDLSYNIHQTRSDKKEFAQADEYAVFEKEFATGDAKSASDRLRGFFEQYFHEGTDSGLRHIAILNLARMHYLNHEYPTCRKLIKEAISVARNCGDMMSVQHCSALLHRLPVEAGHKPPINEIQFFLHPLELLSDVKKLLQVCNNQPLSASFEKISQAVSLFDTWYDFHRGFVTDSEQWAQHAVQSSVWDSAGCARLADIEETVVLAFTDPGSDDNNRLTAAVNRAYRNARQGKYKEAIAMLLHPDIFTGLTLTDYNTWAAEIWHILVLRASRRGQERMFRDFLKPRQPGKPFAPKEYWFDSQGSIGSAIRDPLYEVLSMRQCDQAHRFVEPLLRALWHTEFLQRYGTYRVALVMLADIGLEYGMTKWCRRIIDEIMPQVINGDDLELRACASVTLARCILASEDPTSEVLRQALTHLLRAEEDYIEIDLLRSVQDVRFLLSVVYHNLGMEKERDEAAARCHATQEERRRLDTVVAEDWMSDVWEIVTKVGAALAAR</sequence>
<evidence type="ECO:0000313" key="9">
    <source>
        <dbReference type="Proteomes" id="UP001497453"/>
    </source>
</evidence>
<evidence type="ECO:0000256" key="4">
    <source>
        <dbReference type="ARBA" id="ARBA00022776"/>
    </source>
</evidence>
<comment type="similarity">
    <text evidence="1">Belongs to the APC5 family.</text>
</comment>
<dbReference type="Pfam" id="PF12862">
    <property type="entry name" value="ANAPC5"/>
    <property type="match status" value="1"/>
</dbReference>
<keyword evidence="3" id="KW-0132">Cell division</keyword>
<evidence type="ECO:0000256" key="3">
    <source>
        <dbReference type="ARBA" id="ARBA00022618"/>
    </source>
</evidence>